<dbReference type="PROSITE" id="PS00584">
    <property type="entry name" value="PFKB_KINASES_2"/>
    <property type="match status" value="1"/>
</dbReference>
<gene>
    <name evidence="5" type="primary">kdgK2</name>
    <name evidence="5" type="ORF">HMPREF9081_0493</name>
</gene>
<dbReference type="PANTHER" id="PTHR43085">
    <property type="entry name" value="HEXOKINASE FAMILY MEMBER"/>
    <property type="match status" value="1"/>
</dbReference>
<evidence type="ECO:0000256" key="1">
    <source>
        <dbReference type="ARBA" id="ARBA00010688"/>
    </source>
</evidence>
<evidence type="ECO:0000313" key="5">
    <source>
        <dbReference type="EMBL" id="EGK61544.1"/>
    </source>
</evidence>
<feature type="domain" description="Carbohydrate kinase PfkB" evidence="4">
    <location>
        <begin position="31"/>
        <end position="309"/>
    </location>
</feature>
<evidence type="ECO:0000313" key="6">
    <source>
        <dbReference type="Proteomes" id="UP000004067"/>
    </source>
</evidence>
<dbReference type="HOGENOM" id="CLU_853917_0_0_9"/>
<dbReference type="InterPro" id="IPR011611">
    <property type="entry name" value="PfkB_dom"/>
</dbReference>
<name>F5RJQ8_9FIRM</name>
<comment type="caution">
    <text evidence="5">The sequence shown here is derived from an EMBL/GenBank/DDBJ whole genome shotgun (WGS) entry which is preliminary data.</text>
</comment>
<evidence type="ECO:0000256" key="2">
    <source>
        <dbReference type="ARBA" id="ARBA00022679"/>
    </source>
</evidence>
<dbReference type="GO" id="GO:0008673">
    <property type="term" value="F:2-dehydro-3-deoxygluconokinase activity"/>
    <property type="evidence" value="ECO:0007669"/>
    <property type="project" value="UniProtKB-EC"/>
</dbReference>
<dbReference type="InterPro" id="IPR050306">
    <property type="entry name" value="PfkB_Carbo_kinase"/>
</dbReference>
<keyword evidence="6" id="KW-1185">Reference proteome</keyword>
<dbReference type="CDD" id="cd01166">
    <property type="entry name" value="KdgK"/>
    <property type="match status" value="1"/>
</dbReference>
<dbReference type="Pfam" id="PF00294">
    <property type="entry name" value="PfkB"/>
    <property type="match status" value="1"/>
</dbReference>
<dbReference type="STRING" id="888060.HMPREF9081_0493"/>
<dbReference type="EMBL" id="AFHQ01000016">
    <property type="protein sequence ID" value="EGK61544.1"/>
    <property type="molecule type" value="Genomic_DNA"/>
</dbReference>
<dbReference type="PANTHER" id="PTHR43085:SF57">
    <property type="entry name" value="CARBOHYDRATE KINASE PFKB DOMAIN-CONTAINING PROTEIN"/>
    <property type="match status" value="1"/>
</dbReference>
<comment type="similarity">
    <text evidence="1">Belongs to the carbohydrate kinase PfkB family.</text>
</comment>
<dbReference type="eggNOG" id="COG0524">
    <property type="taxonomic scope" value="Bacteria"/>
</dbReference>
<dbReference type="AlphaFoldDB" id="F5RJQ8"/>
<keyword evidence="3 5" id="KW-0418">Kinase</keyword>
<organism evidence="5 6">
    <name type="scientific">Centipeda periodontii DSM 2778</name>
    <dbReference type="NCBI Taxonomy" id="888060"/>
    <lineage>
        <taxon>Bacteria</taxon>
        <taxon>Bacillati</taxon>
        <taxon>Bacillota</taxon>
        <taxon>Negativicutes</taxon>
        <taxon>Selenomonadales</taxon>
        <taxon>Selenomonadaceae</taxon>
        <taxon>Centipeda</taxon>
    </lineage>
</organism>
<accession>F5RJQ8</accession>
<sequence length="325" mass="34630">NKKGGLRMKQGLILAGEPMGLLIAQSEGALGSVTGYDLAVAGAEFNVAVGVARLGHRVTYLTKLGRDPFGERIIHVLSENQIGNEFIAWDAERRTGFMLKGRVHAGDPPIFYFRAGSAASTLAPEDVEAIDFSSYSHIHLTGILPALTASTRAAVDLMFTRARAAGLTISFDPNLRPQLWPDERTMRETINDLAARADIVLPGTAEGKILVGSDEPTAISDYYQERGARTVITKCGSTGAYVADGAERYHVAGFCVREVVDTVGAGDGFAAGVLTGLMEGLSMRDAVRRGAAIGAIQVMSRGDNEGLPTPAELERFMKEADSTDE</sequence>
<reference evidence="5 6" key="1">
    <citation type="submission" date="2011-04" db="EMBL/GenBank/DDBJ databases">
        <authorList>
            <person name="Muzny D."/>
            <person name="Qin X."/>
            <person name="Deng J."/>
            <person name="Jiang H."/>
            <person name="Liu Y."/>
            <person name="Qu J."/>
            <person name="Song X.-Z."/>
            <person name="Zhang L."/>
            <person name="Thornton R."/>
            <person name="Coyle M."/>
            <person name="Francisco L."/>
            <person name="Jackson L."/>
            <person name="Javaid M."/>
            <person name="Korchina V."/>
            <person name="Kovar C."/>
            <person name="Mata R."/>
            <person name="Mathew T."/>
            <person name="Ngo R."/>
            <person name="Nguyen L."/>
            <person name="Nguyen N."/>
            <person name="Okwuonu G."/>
            <person name="Ongeri F."/>
            <person name="Pham C."/>
            <person name="Simmons D."/>
            <person name="Wilczek-Boney K."/>
            <person name="Hale W."/>
            <person name="Jakkamsetti A."/>
            <person name="Pham P."/>
            <person name="Ruth R."/>
            <person name="San Lucas F."/>
            <person name="Warren J."/>
            <person name="Zhang J."/>
            <person name="Zhao Z."/>
            <person name="Zhou C."/>
            <person name="Zhu D."/>
            <person name="Lee S."/>
            <person name="Bess C."/>
            <person name="Blankenburg K."/>
            <person name="Forbes L."/>
            <person name="Fu Q."/>
            <person name="Gubbala S."/>
            <person name="Hirani K."/>
            <person name="Jayaseelan J.C."/>
            <person name="Lara F."/>
            <person name="Munidasa M."/>
            <person name="Palculict T."/>
            <person name="Patil S."/>
            <person name="Pu L.-L."/>
            <person name="Saada N."/>
            <person name="Tang L."/>
            <person name="Weissenberger G."/>
            <person name="Zhu Y."/>
            <person name="Hemphill L."/>
            <person name="Shang Y."/>
            <person name="Youmans B."/>
            <person name="Ayvaz T."/>
            <person name="Ross M."/>
            <person name="Santibanez J."/>
            <person name="Aqrawi P."/>
            <person name="Gross S."/>
            <person name="Joshi V."/>
            <person name="Fowler G."/>
            <person name="Nazareth L."/>
            <person name="Reid J."/>
            <person name="Worley K."/>
            <person name="Petrosino J."/>
            <person name="Highlander S."/>
            <person name="Gibbs R."/>
        </authorList>
    </citation>
    <scope>NUCLEOTIDE SEQUENCE [LARGE SCALE GENOMIC DNA]</scope>
    <source>
        <strain evidence="5 6">DSM 2778</strain>
    </source>
</reference>
<evidence type="ECO:0000256" key="3">
    <source>
        <dbReference type="ARBA" id="ARBA00022777"/>
    </source>
</evidence>
<dbReference type="EC" id="2.7.1.45" evidence="5"/>
<dbReference type="Gene3D" id="3.40.1190.20">
    <property type="match status" value="1"/>
</dbReference>
<dbReference type="InterPro" id="IPR029056">
    <property type="entry name" value="Ribokinase-like"/>
</dbReference>
<keyword evidence="2 5" id="KW-0808">Transferase</keyword>
<protein>
    <submittedName>
        <fullName evidence="5">2-dehydro-3-deoxygluconokinase</fullName>
        <ecNumber evidence="5">2.7.1.45</ecNumber>
    </submittedName>
</protein>
<dbReference type="SUPFAM" id="SSF53613">
    <property type="entry name" value="Ribokinase-like"/>
    <property type="match status" value="1"/>
</dbReference>
<dbReference type="Proteomes" id="UP000004067">
    <property type="component" value="Unassembled WGS sequence"/>
</dbReference>
<proteinExistence type="inferred from homology"/>
<evidence type="ECO:0000259" key="4">
    <source>
        <dbReference type="Pfam" id="PF00294"/>
    </source>
</evidence>
<feature type="non-terminal residue" evidence="5">
    <location>
        <position position="1"/>
    </location>
</feature>
<dbReference type="InterPro" id="IPR002173">
    <property type="entry name" value="Carboh/pur_kinase_PfkB_CS"/>
</dbReference>